<keyword evidence="3" id="KW-0804">Transcription</keyword>
<dbReference type="InterPro" id="IPR001845">
    <property type="entry name" value="HTH_ArsR_DNA-bd_dom"/>
</dbReference>
<evidence type="ECO:0000313" key="6">
    <source>
        <dbReference type="Proteomes" id="UP000248764"/>
    </source>
</evidence>
<proteinExistence type="predicted"/>
<keyword evidence="1" id="KW-0805">Transcription regulation</keyword>
<keyword evidence="6" id="KW-1185">Reference proteome</keyword>
<dbReference type="Proteomes" id="UP000248764">
    <property type="component" value="Unassembled WGS sequence"/>
</dbReference>
<comment type="caution">
    <text evidence="5">The sequence shown here is derived from an EMBL/GenBank/DDBJ whole genome shotgun (WGS) entry which is preliminary data.</text>
</comment>
<dbReference type="InterPro" id="IPR051081">
    <property type="entry name" value="HTH_MetalResp_TranReg"/>
</dbReference>
<evidence type="ECO:0000256" key="1">
    <source>
        <dbReference type="ARBA" id="ARBA00023015"/>
    </source>
</evidence>
<dbReference type="PRINTS" id="PR00778">
    <property type="entry name" value="HTHARSR"/>
</dbReference>
<organism evidence="5 6">
    <name type="scientific">Jiangella anatolica</name>
    <dbReference type="NCBI Taxonomy" id="2670374"/>
    <lineage>
        <taxon>Bacteria</taxon>
        <taxon>Bacillati</taxon>
        <taxon>Actinomycetota</taxon>
        <taxon>Actinomycetes</taxon>
        <taxon>Jiangellales</taxon>
        <taxon>Jiangellaceae</taxon>
        <taxon>Jiangella</taxon>
    </lineage>
</organism>
<dbReference type="PANTHER" id="PTHR33154:SF18">
    <property type="entry name" value="ARSENICAL RESISTANCE OPERON REPRESSOR"/>
    <property type="match status" value="1"/>
</dbReference>
<name>A0A2W2CL24_9ACTN</name>
<dbReference type="Gene3D" id="1.10.10.10">
    <property type="entry name" value="Winged helix-like DNA-binding domain superfamily/Winged helix DNA-binding domain"/>
    <property type="match status" value="1"/>
</dbReference>
<gene>
    <name evidence="5" type="ORF">C1I92_02640</name>
</gene>
<dbReference type="PANTHER" id="PTHR33154">
    <property type="entry name" value="TRANSCRIPTIONAL REGULATOR, ARSR FAMILY"/>
    <property type="match status" value="1"/>
</dbReference>
<dbReference type="AlphaFoldDB" id="A0A2W2CL24"/>
<evidence type="ECO:0000256" key="2">
    <source>
        <dbReference type="ARBA" id="ARBA00023125"/>
    </source>
</evidence>
<dbReference type="PROSITE" id="PS50987">
    <property type="entry name" value="HTH_ARSR_2"/>
    <property type="match status" value="1"/>
</dbReference>
<dbReference type="GO" id="GO:0003700">
    <property type="term" value="F:DNA-binding transcription factor activity"/>
    <property type="evidence" value="ECO:0007669"/>
    <property type="project" value="InterPro"/>
</dbReference>
<dbReference type="CDD" id="cd00090">
    <property type="entry name" value="HTH_ARSR"/>
    <property type="match status" value="1"/>
</dbReference>
<dbReference type="InterPro" id="IPR036388">
    <property type="entry name" value="WH-like_DNA-bd_sf"/>
</dbReference>
<evidence type="ECO:0000256" key="3">
    <source>
        <dbReference type="ARBA" id="ARBA00023163"/>
    </source>
</evidence>
<evidence type="ECO:0000313" key="5">
    <source>
        <dbReference type="EMBL" id="PZF86096.1"/>
    </source>
</evidence>
<feature type="domain" description="HTH arsR-type" evidence="4">
    <location>
        <begin position="23"/>
        <end position="119"/>
    </location>
</feature>
<dbReference type="InterPro" id="IPR011991">
    <property type="entry name" value="ArsR-like_HTH"/>
</dbReference>
<evidence type="ECO:0000259" key="4">
    <source>
        <dbReference type="PROSITE" id="PS50987"/>
    </source>
</evidence>
<dbReference type="SMART" id="SM00418">
    <property type="entry name" value="HTH_ARSR"/>
    <property type="match status" value="1"/>
</dbReference>
<sequence>MQRAGDASRPACDASGPLFREPISAATASRLAGVFAALADPVRLRLLSLVACRAGAQVCECDLSDESGLAPSAVLQHLAVLATAGLVAGEQKDGWTFHSVQARALRELAAALNTSANAA</sequence>
<accession>A0A2W2CL24</accession>
<protein>
    <submittedName>
        <fullName evidence="5">Transcriptional regulator</fullName>
    </submittedName>
</protein>
<dbReference type="NCBIfam" id="NF033788">
    <property type="entry name" value="HTH_metalloreg"/>
    <property type="match status" value="1"/>
</dbReference>
<reference evidence="5 6" key="1">
    <citation type="submission" date="2018-01" db="EMBL/GenBank/DDBJ databases">
        <title>Draft genome sequence of Jiangella sp. GTF31.</title>
        <authorList>
            <person name="Sahin N."/>
            <person name="Ay H."/>
            <person name="Saygin H."/>
        </authorList>
    </citation>
    <scope>NUCLEOTIDE SEQUENCE [LARGE SCALE GENOMIC DNA]</scope>
    <source>
        <strain evidence="5 6">GTF31</strain>
    </source>
</reference>
<dbReference type="SUPFAM" id="SSF46785">
    <property type="entry name" value="Winged helix' DNA-binding domain"/>
    <property type="match status" value="1"/>
</dbReference>
<keyword evidence="2" id="KW-0238">DNA-binding</keyword>
<dbReference type="Pfam" id="PF01022">
    <property type="entry name" value="HTH_5"/>
    <property type="match status" value="1"/>
</dbReference>
<dbReference type="InterPro" id="IPR036390">
    <property type="entry name" value="WH_DNA-bd_sf"/>
</dbReference>
<dbReference type="GO" id="GO:0003677">
    <property type="term" value="F:DNA binding"/>
    <property type="evidence" value="ECO:0007669"/>
    <property type="project" value="UniProtKB-KW"/>
</dbReference>
<dbReference type="EMBL" id="POTW01000004">
    <property type="protein sequence ID" value="PZF86096.1"/>
    <property type="molecule type" value="Genomic_DNA"/>
</dbReference>